<dbReference type="InterPro" id="IPR017455">
    <property type="entry name" value="Znf_FYVE-rel"/>
</dbReference>
<evidence type="ECO:0000256" key="4">
    <source>
        <dbReference type="PROSITE-ProRule" id="PRU00091"/>
    </source>
</evidence>
<keyword evidence="3" id="KW-0862">Zinc</keyword>
<evidence type="ECO:0000256" key="5">
    <source>
        <dbReference type="SAM" id="MobiDB-lite"/>
    </source>
</evidence>
<feature type="compositionally biased region" description="Pro residues" evidence="5">
    <location>
        <begin position="593"/>
        <end position="606"/>
    </location>
</feature>
<dbReference type="KEGG" id="psoj:PHYSODRAFT_531979"/>
<feature type="domain" description="FYVE-type" evidence="6">
    <location>
        <begin position="352"/>
        <end position="417"/>
    </location>
</feature>
<dbReference type="CDD" id="cd00065">
    <property type="entry name" value="FYVE_like_SF"/>
    <property type="match status" value="1"/>
</dbReference>
<dbReference type="OMA" id="CNAAENV"/>
<feature type="region of interest" description="Disordered" evidence="5">
    <location>
        <begin position="429"/>
        <end position="466"/>
    </location>
</feature>
<dbReference type="InterPro" id="IPR052727">
    <property type="entry name" value="Rab4/Rab5_effector"/>
</dbReference>
<dbReference type="PANTHER" id="PTHR13510:SF44">
    <property type="entry name" value="RABENOSYN-5"/>
    <property type="match status" value="1"/>
</dbReference>
<keyword evidence="2 4" id="KW-0863">Zinc-finger</keyword>
<evidence type="ECO:0000256" key="2">
    <source>
        <dbReference type="ARBA" id="ARBA00022771"/>
    </source>
</evidence>
<dbReference type="GeneID" id="20661680"/>
<evidence type="ECO:0000256" key="1">
    <source>
        <dbReference type="ARBA" id="ARBA00022723"/>
    </source>
</evidence>
<dbReference type="AlphaFoldDB" id="G5AD16"/>
<evidence type="ECO:0000259" key="6">
    <source>
        <dbReference type="PROSITE" id="PS50178"/>
    </source>
</evidence>
<dbReference type="InParanoid" id="G5AD16"/>
<proteinExistence type="predicted"/>
<keyword evidence="8" id="KW-1185">Reference proteome</keyword>
<dbReference type="SUPFAM" id="SSF57903">
    <property type="entry name" value="FYVE/PHD zinc finger"/>
    <property type="match status" value="1"/>
</dbReference>
<evidence type="ECO:0000256" key="3">
    <source>
        <dbReference type="ARBA" id="ARBA00022833"/>
    </source>
</evidence>
<dbReference type="InterPro" id="IPR011011">
    <property type="entry name" value="Znf_FYVE_PHD"/>
</dbReference>
<feature type="compositionally biased region" description="Low complexity" evidence="5">
    <location>
        <begin position="528"/>
        <end position="537"/>
    </location>
</feature>
<dbReference type="RefSeq" id="XP_009537967.1">
    <property type="nucleotide sequence ID" value="XM_009539672.1"/>
</dbReference>
<protein>
    <recommendedName>
        <fullName evidence="6">FYVE-type domain-containing protein</fullName>
    </recommendedName>
</protein>
<evidence type="ECO:0000313" key="7">
    <source>
        <dbReference type="EMBL" id="EGZ06070.1"/>
    </source>
</evidence>
<gene>
    <name evidence="7" type="ORF">PHYSODRAFT_531979</name>
</gene>
<sequence length="692" mass="75779">MSHRFPIQEKVFPPLQLSDSNREKLVNTALMQLSRALRDYDKYQKWQASRPPSLRYQLHPAMWKPVKTCEQLTVYRRVPADDAVVTAPSGGTRRRARSRTLEAMRLARATDSSDSVSSAPKDSNSEGEWPFPNRGSGPAGNGEWNMPTLLQVGTIEGTLDDVMYGTATFDGTGTLIKSSYTQEEVVDADTIYTIQGPTAEDPFRFLGLKWVVKATSPAVKAFVWPRDLTFIAATGILNREGGERVGYHMMHSVDLGKGFGPLEGKRIIRGRVSSCFLYRQTSGNTVDVYMKTNFEPNGSVHEGVALLSAANSLTYCLKAALCAQNKKLAWLLAHPTTDEAAVGAARPSSIKIKKRNDCGVCMRPMGTFSRAHTCRVCSVRACSSCCVKKKLYVPGMGFKAIDERSVVICTHCLTDARKLNSMEIAKEEVSERKRLGQRRGTLRGSEAPGRITRSQSRPEPVRQRRGTVITASSDRGHGKGAINVDKVFQTAPVRRVSRAPRPTERNVEPKSSPARENYKTKVADKAKPTAAPSPAAAQRDIWDVDSDTEDDNSPVVSSQTVAMDDSLPEAVVEYAWGAVVPSPTNKTASESWPSPPSSPLASPTPLPKETGVPLWPTTEGERATVWTPPTMPQIPRIQAGASTEEVLAQFAELCNAAENVYQAARKHTITHLDPAVLPTRQTTTRLDMSAVD</sequence>
<dbReference type="InterPro" id="IPR013083">
    <property type="entry name" value="Znf_RING/FYVE/PHD"/>
</dbReference>
<dbReference type="PANTHER" id="PTHR13510">
    <property type="entry name" value="FYVE-FINGER-CONTAINING RAB5 EFFECTOR PROTEIN RABENOSYN-5-RELATED"/>
    <property type="match status" value="1"/>
</dbReference>
<keyword evidence="1" id="KW-0479">Metal-binding</keyword>
<feature type="region of interest" description="Disordered" evidence="5">
    <location>
        <begin position="106"/>
        <end position="145"/>
    </location>
</feature>
<feature type="compositionally biased region" description="Basic and acidic residues" evidence="5">
    <location>
        <begin position="516"/>
        <end position="527"/>
    </location>
</feature>
<name>G5AD16_PHYSP</name>
<dbReference type="GO" id="GO:0008270">
    <property type="term" value="F:zinc ion binding"/>
    <property type="evidence" value="ECO:0007669"/>
    <property type="project" value="UniProtKB-KW"/>
</dbReference>
<dbReference type="EMBL" id="JH159164">
    <property type="protein sequence ID" value="EGZ06070.1"/>
    <property type="molecule type" value="Genomic_DNA"/>
</dbReference>
<accession>G5AD16</accession>
<feature type="region of interest" description="Disordered" evidence="5">
    <location>
        <begin position="583"/>
        <end position="615"/>
    </location>
</feature>
<dbReference type="Gene3D" id="3.30.40.10">
    <property type="entry name" value="Zinc/RING finger domain, C3HC4 (zinc finger)"/>
    <property type="match status" value="1"/>
</dbReference>
<feature type="compositionally biased region" description="Low complexity" evidence="5">
    <location>
        <begin position="112"/>
        <end position="122"/>
    </location>
</feature>
<organism evidence="7 8">
    <name type="scientific">Phytophthora sojae (strain P6497)</name>
    <name type="common">Soybean stem and root rot agent</name>
    <name type="synonym">Phytophthora megasperma f. sp. glycines</name>
    <dbReference type="NCBI Taxonomy" id="1094619"/>
    <lineage>
        <taxon>Eukaryota</taxon>
        <taxon>Sar</taxon>
        <taxon>Stramenopiles</taxon>
        <taxon>Oomycota</taxon>
        <taxon>Peronosporomycetes</taxon>
        <taxon>Peronosporales</taxon>
        <taxon>Peronosporaceae</taxon>
        <taxon>Phytophthora</taxon>
    </lineage>
</organism>
<feature type="region of interest" description="Disordered" evidence="5">
    <location>
        <begin position="489"/>
        <end position="540"/>
    </location>
</feature>
<dbReference type="PROSITE" id="PS50178">
    <property type="entry name" value="ZF_FYVE"/>
    <property type="match status" value="1"/>
</dbReference>
<evidence type="ECO:0000313" key="8">
    <source>
        <dbReference type="Proteomes" id="UP000002640"/>
    </source>
</evidence>
<dbReference type="Proteomes" id="UP000002640">
    <property type="component" value="Unassembled WGS sequence"/>
</dbReference>
<reference evidence="7 8" key="1">
    <citation type="journal article" date="2006" name="Science">
        <title>Phytophthora genome sequences uncover evolutionary origins and mechanisms of pathogenesis.</title>
        <authorList>
            <person name="Tyler B.M."/>
            <person name="Tripathy S."/>
            <person name="Zhang X."/>
            <person name="Dehal P."/>
            <person name="Jiang R.H."/>
            <person name="Aerts A."/>
            <person name="Arredondo F.D."/>
            <person name="Baxter L."/>
            <person name="Bensasson D."/>
            <person name="Beynon J.L."/>
            <person name="Chapman J."/>
            <person name="Damasceno C.M."/>
            <person name="Dorrance A.E."/>
            <person name="Dou D."/>
            <person name="Dickerman A.W."/>
            <person name="Dubchak I.L."/>
            <person name="Garbelotto M."/>
            <person name="Gijzen M."/>
            <person name="Gordon S.G."/>
            <person name="Govers F."/>
            <person name="Grunwald N.J."/>
            <person name="Huang W."/>
            <person name="Ivors K.L."/>
            <person name="Jones R.W."/>
            <person name="Kamoun S."/>
            <person name="Krampis K."/>
            <person name="Lamour K.H."/>
            <person name="Lee M.K."/>
            <person name="McDonald W.H."/>
            <person name="Medina M."/>
            <person name="Meijer H.J."/>
            <person name="Nordberg E.K."/>
            <person name="Maclean D.J."/>
            <person name="Ospina-Giraldo M.D."/>
            <person name="Morris P.F."/>
            <person name="Phuntumart V."/>
            <person name="Putnam N.H."/>
            <person name="Rash S."/>
            <person name="Rose J.K."/>
            <person name="Sakihama Y."/>
            <person name="Salamov A.A."/>
            <person name="Savidor A."/>
            <person name="Scheuring C.F."/>
            <person name="Smith B.M."/>
            <person name="Sobral B.W."/>
            <person name="Terry A."/>
            <person name="Torto-Alalibo T.A."/>
            <person name="Win J."/>
            <person name="Xu Z."/>
            <person name="Zhang H."/>
            <person name="Grigoriev I.V."/>
            <person name="Rokhsar D.S."/>
            <person name="Boore J.L."/>
        </authorList>
    </citation>
    <scope>NUCLEOTIDE SEQUENCE [LARGE SCALE GENOMIC DNA]</scope>
    <source>
        <strain evidence="7 8">P6497</strain>
    </source>
</reference>